<sequence length="202" mass="22753">MPSLLPTDTDTKPMTDKRQAILETALRLFVDQGFHGTSTASIAKQAGVATGTLFHHFPTKEALMESLFLTIKQEFADALLLKVGEGQDLKHNAETLWQSAIDWSIENPVKQLFFQQYSMSPQIAVHIREQAMNSILGFIAQLIKQGQLMGLIAHYPVDLMLENCHGQYLAATRFFIDNPELGKDKHYRDASFALFWKALQSD</sequence>
<dbReference type="SUPFAM" id="SSF46689">
    <property type="entry name" value="Homeodomain-like"/>
    <property type="match status" value="1"/>
</dbReference>
<evidence type="ECO:0000256" key="4">
    <source>
        <dbReference type="PROSITE-ProRule" id="PRU00335"/>
    </source>
</evidence>
<keyword evidence="3" id="KW-0804">Transcription</keyword>
<dbReference type="KEGG" id="sbj:CF168_04495"/>
<dbReference type="Pfam" id="PF00440">
    <property type="entry name" value="TetR_N"/>
    <property type="match status" value="1"/>
</dbReference>
<dbReference type="InterPro" id="IPR009057">
    <property type="entry name" value="Homeodomain-like_sf"/>
</dbReference>
<reference evidence="6 7" key="1">
    <citation type="submission" date="2017-07" db="EMBL/GenBank/DDBJ databases">
        <title>Phenotypical and genomic characterization of a clinical isolate of Shewanella bicestrii sp. nov. producing an extended-spectrum beta-lactamase and a new oxacillinase variant.</title>
        <authorList>
            <person name="Jousset A.B."/>
            <person name="Bonnin R.A."/>
            <person name="Girlich D."/>
            <person name="Dabos L."/>
            <person name="Potron A."/>
            <person name="Dortet L."/>
            <person name="Glaser P."/>
            <person name="Naas T."/>
        </authorList>
    </citation>
    <scope>NUCLEOTIDE SEQUENCE [LARGE SCALE GENOMIC DNA]</scope>
    <source>
        <strain evidence="6 7">JAB-1</strain>
    </source>
</reference>
<dbReference type="InterPro" id="IPR001647">
    <property type="entry name" value="HTH_TetR"/>
</dbReference>
<evidence type="ECO:0000256" key="1">
    <source>
        <dbReference type="ARBA" id="ARBA00023015"/>
    </source>
</evidence>
<dbReference type="PRINTS" id="PR00455">
    <property type="entry name" value="HTHTETR"/>
</dbReference>
<accession>A0A220UJ34</accession>
<evidence type="ECO:0000256" key="3">
    <source>
        <dbReference type="ARBA" id="ARBA00023163"/>
    </source>
</evidence>
<dbReference type="EMBL" id="CP022358">
    <property type="protein sequence ID" value="ASK68188.1"/>
    <property type="molecule type" value="Genomic_DNA"/>
</dbReference>
<keyword evidence="1" id="KW-0805">Transcription regulation</keyword>
<dbReference type="Gene3D" id="1.10.357.10">
    <property type="entry name" value="Tetracycline Repressor, domain 2"/>
    <property type="match status" value="1"/>
</dbReference>
<dbReference type="PROSITE" id="PS50977">
    <property type="entry name" value="HTH_TETR_2"/>
    <property type="match status" value="1"/>
</dbReference>
<dbReference type="PANTHER" id="PTHR30055">
    <property type="entry name" value="HTH-TYPE TRANSCRIPTIONAL REGULATOR RUTR"/>
    <property type="match status" value="1"/>
</dbReference>
<feature type="domain" description="HTH tetR-type" evidence="5">
    <location>
        <begin position="15"/>
        <end position="75"/>
    </location>
</feature>
<dbReference type="AlphaFoldDB" id="A0A220UJ34"/>
<dbReference type="Proteomes" id="UP000198367">
    <property type="component" value="Chromosome"/>
</dbReference>
<gene>
    <name evidence="6" type="ORF">CF168_04495</name>
</gene>
<dbReference type="PANTHER" id="PTHR30055:SF222">
    <property type="entry name" value="REGULATORY PROTEIN"/>
    <property type="match status" value="1"/>
</dbReference>
<name>A0A220UJ34_9GAMM</name>
<proteinExistence type="predicted"/>
<dbReference type="RefSeq" id="WP_089067117.1">
    <property type="nucleotide sequence ID" value="NZ_CP022358.1"/>
</dbReference>
<keyword evidence="2 4" id="KW-0238">DNA-binding</keyword>
<dbReference type="FunFam" id="1.10.10.60:FF:000141">
    <property type="entry name" value="TetR family transcriptional regulator"/>
    <property type="match status" value="1"/>
</dbReference>
<feature type="DNA-binding region" description="H-T-H motif" evidence="4">
    <location>
        <begin position="38"/>
        <end position="57"/>
    </location>
</feature>
<organism evidence="6 7">
    <name type="scientific">Shewanella bicestrii</name>
    <dbReference type="NCBI Taxonomy" id="2018305"/>
    <lineage>
        <taxon>Bacteria</taxon>
        <taxon>Pseudomonadati</taxon>
        <taxon>Pseudomonadota</taxon>
        <taxon>Gammaproteobacteria</taxon>
        <taxon>Alteromonadales</taxon>
        <taxon>Shewanellaceae</taxon>
        <taxon>Shewanella</taxon>
    </lineage>
</organism>
<keyword evidence="7" id="KW-1185">Reference proteome</keyword>
<dbReference type="PROSITE" id="PS01081">
    <property type="entry name" value="HTH_TETR_1"/>
    <property type="match status" value="1"/>
</dbReference>
<dbReference type="InterPro" id="IPR050109">
    <property type="entry name" value="HTH-type_TetR-like_transc_reg"/>
</dbReference>
<evidence type="ECO:0000313" key="7">
    <source>
        <dbReference type="Proteomes" id="UP000198367"/>
    </source>
</evidence>
<evidence type="ECO:0000313" key="6">
    <source>
        <dbReference type="EMBL" id="ASK68188.1"/>
    </source>
</evidence>
<dbReference type="InterPro" id="IPR023772">
    <property type="entry name" value="DNA-bd_HTH_TetR-type_CS"/>
</dbReference>
<evidence type="ECO:0000259" key="5">
    <source>
        <dbReference type="PROSITE" id="PS50977"/>
    </source>
</evidence>
<protein>
    <submittedName>
        <fullName evidence="6">TetR family transcriptional regulator</fullName>
    </submittedName>
</protein>
<evidence type="ECO:0000256" key="2">
    <source>
        <dbReference type="ARBA" id="ARBA00023125"/>
    </source>
</evidence>
<dbReference type="GO" id="GO:0003677">
    <property type="term" value="F:DNA binding"/>
    <property type="evidence" value="ECO:0007669"/>
    <property type="project" value="UniProtKB-UniRule"/>
</dbReference>